<keyword evidence="2" id="KW-1185">Reference proteome</keyword>
<comment type="caution">
    <text evidence="1">The sequence shown here is derived from an EMBL/GenBank/DDBJ whole genome shotgun (WGS) entry which is preliminary data.</text>
</comment>
<organism evidence="1 2">
    <name type="scientific">Ambrosiozyma monospora</name>
    <name type="common">Yeast</name>
    <name type="synonym">Endomycopsis monosporus</name>
    <dbReference type="NCBI Taxonomy" id="43982"/>
    <lineage>
        <taxon>Eukaryota</taxon>
        <taxon>Fungi</taxon>
        <taxon>Dikarya</taxon>
        <taxon>Ascomycota</taxon>
        <taxon>Saccharomycotina</taxon>
        <taxon>Pichiomycetes</taxon>
        <taxon>Pichiales</taxon>
        <taxon>Pichiaceae</taxon>
        <taxon>Ambrosiozyma</taxon>
    </lineage>
</organism>
<accession>A0ACB5TG79</accession>
<dbReference type="Proteomes" id="UP001165064">
    <property type="component" value="Unassembled WGS sequence"/>
</dbReference>
<sequence length="267" mass="29672">MAVKQVDLPKSSTENSKISMIDALKLEMSLLKELNHENIVRYLGSSSDAQRLYIFLEYIPGGSVSSMLNTYGPFEEPLVRNFITQVLIGLRYLHGEGIIHRDIKGANILIDINGTVKISDFGISKKIPDEVKDDSSPNTPKSLTEEQAATSTKKKRASLQGSVYWMAPEVVKQIAYTDRADIWSVGCLIVEMYSGKHPYPGFSQMQAIFRIGTLTLPDIPNNATDTAKEFLALTFETDYTKRASAVELLKHPFITPLIGRSASVRRG</sequence>
<gene>
    <name evidence="1" type="ORF">Amon02_000832500</name>
</gene>
<evidence type="ECO:0000313" key="1">
    <source>
        <dbReference type="EMBL" id="GME88184.1"/>
    </source>
</evidence>
<proteinExistence type="predicted"/>
<name>A0ACB5TG79_AMBMO</name>
<reference evidence="1" key="1">
    <citation type="submission" date="2023-04" db="EMBL/GenBank/DDBJ databases">
        <title>Ambrosiozyma monospora NBRC 10751.</title>
        <authorList>
            <person name="Ichikawa N."/>
            <person name="Sato H."/>
            <person name="Tonouchi N."/>
        </authorList>
    </citation>
    <scope>NUCLEOTIDE SEQUENCE</scope>
    <source>
        <strain evidence="1">NBRC 10751</strain>
    </source>
</reference>
<protein>
    <submittedName>
        <fullName evidence="1">Unnamed protein product</fullName>
    </submittedName>
</protein>
<dbReference type="EMBL" id="BSXS01007282">
    <property type="protein sequence ID" value="GME88184.1"/>
    <property type="molecule type" value="Genomic_DNA"/>
</dbReference>
<evidence type="ECO:0000313" key="2">
    <source>
        <dbReference type="Proteomes" id="UP001165064"/>
    </source>
</evidence>